<feature type="chain" id="PRO_5024435567" evidence="1">
    <location>
        <begin position="24"/>
        <end position="297"/>
    </location>
</feature>
<gene>
    <name evidence="2" type="ORF">F2Q65_00750</name>
</gene>
<dbReference type="AlphaFoldDB" id="A0A5M8FVJ7"/>
<proteinExistence type="predicted"/>
<reference evidence="2 3" key="1">
    <citation type="submission" date="2019-09" db="EMBL/GenBank/DDBJ databases">
        <title>Whole-genome sequence of the purple sulfur bacterium Thiohalocapsa marina DSM 19078.</title>
        <authorList>
            <person name="Kyndt J.A."/>
            <person name="Meyer T.E."/>
        </authorList>
    </citation>
    <scope>NUCLEOTIDE SEQUENCE [LARGE SCALE GENOMIC DNA]</scope>
    <source>
        <strain evidence="2 3">DSM 19078</strain>
    </source>
</reference>
<dbReference type="RefSeq" id="WP_150089411.1">
    <property type="nucleotide sequence ID" value="NZ_JBFUOH010000011.1"/>
</dbReference>
<comment type="caution">
    <text evidence="2">The sequence shown here is derived from an EMBL/GenBank/DDBJ whole genome shotgun (WGS) entry which is preliminary data.</text>
</comment>
<accession>A0A5M8FVJ7</accession>
<keyword evidence="3" id="KW-1185">Reference proteome</keyword>
<dbReference type="OrthoDB" id="191143at2"/>
<name>A0A5M8FVJ7_9GAMM</name>
<protein>
    <submittedName>
        <fullName evidence="2">Transporter</fullName>
    </submittedName>
</protein>
<keyword evidence="1" id="KW-0732">Signal</keyword>
<dbReference type="Proteomes" id="UP000322981">
    <property type="component" value="Unassembled WGS sequence"/>
</dbReference>
<evidence type="ECO:0000313" key="3">
    <source>
        <dbReference type="Proteomes" id="UP000322981"/>
    </source>
</evidence>
<feature type="signal peptide" evidence="1">
    <location>
        <begin position="1"/>
        <end position="23"/>
    </location>
</feature>
<dbReference type="InterPro" id="IPR025737">
    <property type="entry name" value="FApF"/>
</dbReference>
<dbReference type="Pfam" id="PF13557">
    <property type="entry name" value="Phenol_MetA_deg"/>
    <property type="match status" value="1"/>
</dbReference>
<sequence length="297" mass="32900">MTRLLCRTLLLLSSALAVGPTLAVDLVPQDLVPPPPGLRAVQLSYSSSERGEFYRDGKRQSRDTRLDVDQIALRIGRSFQWGRRPAYFYAQMGHSRVDPGGSLQPVESNAGIGDLGLMLATWPYVDRAAGRYAGVAAYLSLPTGSYDPLKTVVLDTNAGRNRFSAALQAGYGQRLFGPFSWMIAGDVAVFGDNDRYYGPYAQEETLSQRPLFSTQTALTYTVNRMTSLGLSYFYNTGGETRLGPSDWDNRINLHRYGITALVRLPFGRLTLEYGGDLTTDTGLIEETRWAIKLSRIF</sequence>
<evidence type="ECO:0000256" key="1">
    <source>
        <dbReference type="SAM" id="SignalP"/>
    </source>
</evidence>
<organism evidence="2 3">
    <name type="scientific">Thiohalocapsa marina</name>
    <dbReference type="NCBI Taxonomy" id="424902"/>
    <lineage>
        <taxon>Bacteria</taxon>
        <taxon>Pseudomonadati</taxon>
        <taxon>Pseudomonadota</taxon>
        <taxon>Gammaproteobacteria</taxon>
        <taxon>Chromatiales</taxon>
        <taxon>Chromatiaceae</taxon>
        <taxon>Thiohalocapsa</taxon>
    </lineage>
</organism>
<evidence type="ECO:0000313" key="2">
    <source>
        <dbReference type="EMBL" id="KAA6187805.1"/>
    </source>
</evidence>
<dbReference type="EMBL" id="VWXX01000001">
    <property type="protein sequence ID" value="KAA6187805.1"/>
    <property type="molecule type" value="Genomic_DNA"/>
</dbReference>